<keyword evidence="5 11" id="KW-0732">Signal</keyword>
<evidence type="ECO:0000313" key="14">
    <source>
        <dbReference type="EnsemblMetazoa" id="PHUM322050-PA"/>
    </source>
</evidence>
<dbReference type="InterPro" id="IPR009038">
    <property type="entry name" value="GOLD_dom"/>
</dbReference>
<dbReference type="OrthoDB" id="1929172at2759"/>
<reference evidence="13" key="1">
    <citation type="submission" date="2007-04" db="EMBL/GenBank/DDBJ databases">
        <title>Annotation of Pediculus humanus corporis strain USDA.</title>
        <authorList>
            <person name="Kirkness E."/>
            <person name="Hannick L."/>
            <person name="Hass B."/>
            <person name="Bruggner R."/>
            <person name="Lawson D."/>
            <person name="Bidwell S."/>
            <person name="Joardar V."/>
            <person name="Caler E."/>
            <person name="Walenz B."/>
            <person name="Inman J."/>
            <person name="Schobel S."/>
            <person name="Galinsky K."/>
            <person name="Amedeo P."/>
            <person name="Strausberg R."/>
        </authorList>
    </citation>
    <scope>NUCLEOTIDE SEQUENCE</scope>
    <source>
        <strain evidence="13">USDA</strain>
    </source>
</reference>
<keyword evidence="15" id="KW-1185">Reference proteome</keyword>
<dbReference type="InParanoid" id="E0VMZ0"/>
<evidence type="ECO:0000256" key="1">
    <source>
        <dbReference type="ARBA" id="ARBA00004479"/>
    </source>
</evidence>
<comment type="similarity">
    <text evidence="2 9">Belongs to the EMP24/GP25L family.</text>
</comment>
<evidence type="ECO:0000256" key="6">
    <source>
        <dbReference type="ARBA" id="ARBA00022989"/>
    </source>
</evidence>
<accession>E0VMZ0</accession>
<evidence type="ECO:0000256" key="9">
    <source>
        <dbReference type="RuleBase" id="RU003827"/>
    </source>
</evidence>
<dbReference type="PROSITE" id="PS50866">
    <property type="entry name" value="GOLD"/>
    <property type="match status" value="1"/>
</dbReference>
<feature type="signal peptide" evidence="11">
    <location>
        <begin position="1"/>
        <end position="18"/>
    </location>
</feature>
<dbReference type="STRING" id="121224.E0VMZ0"/>
<evidence type="ECO:0000259" key="12">
    <source>
        <dbReference type="PROSITE" id="PS50866"/>
    </source>
</evidence>
<dbReference type="HOGENOM" id="CLU_066963_4_1_1"/>
<dbReference type="GO" id="GO:0012505">
    <property type="term" value="C:endomembrane system"/>
    <property type="evidence" value="ECO:0007669"/>
    <property type="project" value="UniProtKB-SubCell"/>
</dbReference>
<feature type="chain" id="PRO_5011412538" evidence="11">
    <location>
        <begin position="19"/>
        <end position="197"/>
    </location>
</feature>
<dbReference type="OMA" id="MQVRDRN"/>
<feature type="transmembrane region" description="Helical" evidence="10">
    <location>
        <begin position="165"/>
        <end position="187"/>
    </location>
</feature>
<evidence type="ECO:0000256" key="2">
    <source>
        <dbReference type="ARBA" id="ARBA00007104"/>
    </source>
</evidence>
<dbReference type="SUPFAM" id="SSF101576">
    <property type="entry name" value="Supernatant protein factor (SPF), C-terminal domain"/>
    <property type="match status" value="1"/>
</dbReference>
<dbReference type="Proteomes" id="UP000009046">
    <property type="component" value="Unassembled WGS sequence"/>
</dbReference>
<dbReference type="InterPro" id="IPR036598">
    <property type="entry name" value="GOLD_dom_sf"/>
</dbReference>
<dbReference type="PANTHER" id="PTHR22811">
    <property type="entry name" value="TRANSMEMBRANE EMP24 DOMAIN-CONTAINING PROTEIN"/>
    <property type="match status" value="1"/>
</dbReference>
<evidence type="ECO:0000256" key="5">
    <source>
        <dbReference type="ARBA" id="ARBA00022729"/>
    </source>
</evidence>
<dbReference type="RefSeq" id="XP_002427484.1">
    <property type="nucleotide sequence ID" value="XM_002427439.1"/>
</dbReference>
<sequence length="197" mass="22754">MSIYFLLFILSCVKTSLGYFITVDAHAEECFFDKVPAGTKMGLTFEIAEGGFLDIDVKIIGPDGTIIYQGERESTGKYTFAANKEGIYTYCFSNKMSTMTPKIVMFNMEIEEPSSTEQSEAHHNKLDEMIKTLSARLTSVKHQQEYMHVRDRIHRDINESTNFRVVLWSFFEAVVLVTMTLGQVYYLKRYFEVRRVV</sequence>
<reference evidence="13" key="2">
    <citation type="submission" date="2007-04" db="EMBL/GenBank/DDBJ databases">
        <title>The genome of the human body louse.</title>
        <authorList>
            <consortium name="The Human Body Louse Genome Consortium"/>
            <person name="Kirkness E."/>
            <person name="Walenz B."/>
            <person name="Hass B."/>
            <person name="Bruggner R."/>
            <person name="Strausberg R."/>
        </authorList>
    </citation>
    <scope>NUCLEOTIDE SEQUENCE</scope>
    <source>
        <strain evidence="13">USDA</strain>
    </source>
</reference>
<keyword evidence="4 9" id="KW-0812">Transmembrane</keyword>
<evidence type="ECO:0000256" key="4">
    <source>
        <dbReference type="ARBA" id="ARBA00022692"/>
    </source>
</evidence>
<evidence type="ECO:0000313" key="13">
    <source>
        <dbReference type="EMBL" id="EEB14746.1"/>
    </source>
</evidence>
<dbReference type="KEGG" id="phu:Phum_PHUM322050"/>
<keyword evidence="7 10" id="KW-0472">Membrane</keyword>
<name>E0VMZ0_PEDHC</name>
<proteinExistence type="inferred from homology"/>
<dbReference type="Pfam" id="PF01105">
    <property type="entry name" value="EMP24_GP25L"/>
    <property type="match status" value="1"/>
</dbReference>
<dbReference type="SMART" id="SM01190">
    <property type="entry name" value="EMP24_GP25L"/>
    <property type="match status" value="1"/>
</dbReference>
<evidence type="ECO:0000256" key="7">
    <source>
        <dbReference type="ARBA" id="ARBA00023136"/>
    </source>
</evidence>
<dbReference type="GO" id="GO:0016020">
    <property type="term" value="C:membrane"/>
    <property type="evidence" value="ECO:0007669"/>
    <property type="project" value="UniProtKB-SubCell"/>
</dbReference>
<evidence type="ECO:0000256" key="10">
    <source>
        <dbReference type="SAM" id="Phobius"/>
    </source>
</evidence>
<evidence type="ECO:0000313" key="15">
    <source>
        <dbReference type="Proteomes" id="UP000009046"/>
    </source>
</evidence>
<gene>
    <name evidence="14" type="primary">8236122</name>
    <name evidence="13" type="ORF">Phum_PHUM322050</name>
</gene>
<dbReference type="eggNOG" id="KOG1692">
    <property type="taxonomic scope" value="Eukaryota"/>
</dbReference>
<dbReference type="FunCoup" id="E0VMZ0">
    <property type="interactions" value="2172"/>
</dbReference>
<dbReference type="EMBL" id="AAZO01003739">
    <property type="status" value="NOT_ANNOTATED_CDS"/>
    <property type="molecule type" value="Genomic_DNA"/>
</dbReference>
<reference evidence="14" key="3">
    <citation type="submission" date="2020-05" db="UniProtKB">
        <authorList>
            <consortium name="EnsemblMetazoa"/>
        </authorList>
    </citation>
    <scope>IDENTIFICATION</scope>
    <source>
        <strain evidence="14">USDA</strain>
    </source>
</reference>
<dbReference type="CTD" id="8236122"/>
<comment type="subcellular location">
    <subcellularLocation>
        <location evidence="8">Endomembrane system</location>
        <topology evidence="8">Single-pass membrane protein</topology>
    </subcellularLocation>
    <subcellularLocation>
        <location evidence="1 9">Membrane</location>
        <topology evidence="1 9">Single-pass type I membrane protein</topology>
    </subcellularLocation>
</comment>
<evidence type="ECO:0000256" key="3">
    <source>
        <dbReference type="ARBA" id="ARBA00022473"/>
    </source>
</evidence>
<dbReference type="AlphaFoldDB" id="E0VMZ0"/>
<dbReference type="EMBL" id="DS235331">
    <property type="protein sequence ID" value="EEB14746.1"/>
    <property type="molecule type" value="Genomic_DNA"/>
</dbReference>
<evidence type="ECO:0000256" key="8">
    <source>
        <dbReference type="ARBA" id="ARBA00037847"/>
    </source>
</evidence>
<protein>
    <submittedName>
        <fullName evidence="13">Transmembrane emp24 domain-containing protein 2, putative</fullName>
    </submittedName>
</protein>
<keyword evidence="3" id="KW-0217">Developmental protein</keyword>
<dbReference type="GeneID" id="8236122"/>
<keyword evidence="6 10" id="KW-1133">Transmembrane helix</keyword>
<dbReference type="VEuPathDB" id="VectorBase:PHUM322050"/>
<dbReference type="InterPro" id="IPR015720">
    <property type="entry name" value="Emp24-like"/>
</dbReference>
<dbReference type="EnsemblMetazoa" id="PHUM322050-RA">
    <property type="protein sequence ID" value="PHUM322050-PA"/>
    <property type="gene ID" value="PHUM322050"/>
</dbReference>
<feature type="domain" description="GOLD" evidence="12">
    <location>
        <begin position="28"/>
        <end position="110"/>
    </location>
</feature>
<evidence type="ECO:0000256" key="11">
    <source>
        <dbReference type="SAM" id="SignalP"/>
    </source>
</evidence>
<organism>
    <name type="scientific">Pediculus humanus subsp. corporis</name>
    <name type="common">Body louse</name>
    <dbReference type="NCBI Taxonomy" id="121224"/>
    <lineage>
        <taxon>Eukaryota</taxon>
        <taxon>Metazoa</taxon>
        <taxon>Ecdysozoa</taxon>
        <taxon>Arthropoda</taxon>
        <taxon>Hexapoda</taxon>
        <taxon>Insecta</taxon>
        <taxon>Pterygota</taxon>
        <taxon>Neoptera</taxon>
        <taxon>Paraneoptera</taxon>
        <taxon>Psocodea</taxon>
        <taxon>Troctomorpha</taxon>
        <taxon>Phthiraptera</taxon>
        <taxon>Anoplura</taxon>
        <taxon>Pediculidae</taxon>
        <taxon>Pediculus</taxon>
    </lineage>
</organism>